<organism evidence="4 5">
    <name type="scientific">Nocardioides anomalus</name>
    <dbReference type="NCBI Taxonomy" id="2712223"/>
    <lineage>
        <taxon>Bacteria</taxon>
        <taxon>Bacillati</taxon>
        <taxon>Actinomycetota</taxon>
        <taxon>Actinomycetes</taxon>
        <taxon>Propionibacteriales</taxon>
        <taxon>Nocardioidaceae</taxon>
        <taxon>Nocardioides</taxon>
    </lineage>
</organism>
<dbReference type="PANTHER" id="PTHR39082">
    <property type="entry name" value="PHOSPHOLIPASE C-BETA-2-RELATED"/>
    <property type="match status" value="1"/>
</dbReference>
<dbReference type="Pfam" id="PF24481">
    <property type="entry name" value="CT398_CC"/>
    <property type="match status" value="1"/>
</dbReference>
<dbReference type="KEGG" id="nano:G5V58_08445"/>
<sequence>MDLQELDSRADLLRHQREALPELAEIATLTAARTELDGRRRDAAIAVDDLTAEQAKVDADVEQVKTRRKRDQDRMDQGLISNPKDLERMQGELESLQRRIGSLEDDELEVMARLEDAQQDLDTLTAQVAEADERLGALTATADEKTAELGARLEETLAQREPAAAGIPGDLLALYERLRIAKNGVAVGALRRRECGGCRLTLDPSELAAIRAAAPDEVVRHDECQRILVRTDESGL</sequence>
<evidence type="ECO:0000259" key="2">
    <source>
        <dbReference type="Pfam" id="PF02591"/>
    </source>
</evidence>
<proteinExistence type="predicted"/>
<keyword evidence="1" id="KW-0175">Coiled coil</keyword>
<evidence type="ECO:0000256" key="1">
    <source>
        <dbReference type="SAM" id="Coils"/>
    </source>
</evidence>
<dbReference type="EMBL" id="CP049257">
    <property type="protein sequence ID" value="QIG45835.1"/>
    <property type="molecule type" value="Genomic_DNA"/>
</dbReference>
<dbReference type="InterPro" id="IPR056003">
    <property type="entry name" value="CT398_CC_hairpin"/>
</dbReference>
<gene>
    <name evidence="4" type="ORF">G5V58_08445</name>
</gene>
<dbReference type="InterPro" id="IPR052376">
    <property type="entry name" value="Oxidative_Scav/Glycosyltrans"/>
</dbReference>
<dbReference type="InterPro" id="IPR003743">
    <property type="entry name" value="Zf-RING_7"/>
</dbReference>
<dbReference type="Pfam" id="PF02591">
    <property type="entry name" value="Zn_ribbon_9"/>
    <property type="match status" value="1"/>
</dbReference>
<dbReference type="AlphaFoldDB" id="A0A6G6WL59"/>
<evidence type="ECO:0000313" key="5">
    <source>
        <dbReference type="Proteomes" id="UP000502996"/>
    </source>
</evidence>
<reference evidence="4 5" key="1">
    <citation type="submission" date="2020-02" db="EMBL/GenBank/DDBJ databases">
        <title>Full genome sequence of Nocardioides sp. R-3366.</title>
        <authorList>
            <person name="Im W.-T."/>
        </authorList>
    </citation>
    <scope>NUCLEOTIDE SEQUENCE [LARGE SCALE GENOMIC DNA]</scope>
    <source>
        <strain evidence="4 5">R-3366</strain>
    </source>
</reference>
<dbReference type="Gene3D" id="1.10.287.1490">
    <property type="match status" value="1"/>
</dbReference>
<evidence type="ECO:0000313" key="4">
    <source>
        <dbReference type="EMBL" id="QIG45835.1"/>
    </source>
</evidence>
<keyword evidence="5" id="KW-1185">Reference proteome</keyword>
<dbReference type="Proteomes" id="UP000502996">
    <property type="component" value="Chromosome"/>
</dbReference>
<evidence type="ECO:0000259" key="3">
    <source>
        <dbReference type="Pfam" id="PF24481"/>
    </source>
</evidence>
<accession>A0A6G6WL59</accession>
<feature type="coiled-coil region" evidence="1">
    <location>
        <begin position="86"/>
        <end position="141"/>
    </location>
</feature>
<protein>
    <submittedName>
        <fullName evidence="4">Uncharacterized protein</fullName>
    </submittedName>
</protein>
<feature type="domain" description="CT398-like coiled coil hairpin" evidence="3">
    <location>
        <begin position="3"/>
        <end position="180"/>
    </location>
</feature>
<feature type="domain" description="C4-type zinc ribbon" evidence="2">
    <location>
        <begin position="195"/>
        <end position="228"/>
    </location>
</feature>
<name>A0A6G6WL59_9ACTN</name>
<dbReference type="PANTHER" id="PTHR39082:SF1">
    <property type="entry name" value="SCAVENGER RECEPTOR CLASS A MEMBER 3"/>
    <property type="match status" value="1"/>
</dbReference>